<dbReference type="KEGG" id="arui:G6M88_23825"/>
<dbReference type="AlphaFoldDB" id="A0AAE7RDL8"/>
<accession>A0AAE7RDL8</accession>
<evidence type="ECO:0008006" key="5">
    <source>
        <dbReference type="Google" id="ProtNLM"/>
    </source>
</evidence>
<protein>
    <recommendedName>
        <fullName evidence="5">HNH nuclease domain-containing protein</fullName>
    </recommendedName>
</protein>
<sequence>MKKFAHDYVAQFRVLKEIANNNRFRHRAIVSAESAFLVSAYKDYLRSKGNPWTVTGHVQSAQFRGAMEALYSSTIKEVAYIREMRNDNSGRCCSMCGSLSSTQIDHYLPQKYYPEFSIFKPNLFPICGCNQSKLQKTIGPNPDERFLHPAYDRKISDRAIYVRIRHHSGTPSYEVSFKKPKRVRASAAFDFHMRTLVSKDRITRYVKQGFEKFCRRPSSVVTELKYRNPGSKMELAMMLRDELVEACREHQSKNNWESVFLHALLERRTLNWLWRRFADLNRPINAPLVTL</sequence>
<reference evidence="2" key="2">
    <citation type="submission" date="2020-02" db="EMBL/GenBank/DDBJ databases">
        <title>Unexpected conservation and global transmission of agrobacterial virulence plasmids.</title>
        <authorList>
            <person name="Weisberg A.J."/>
            <person name="Davis E.W. II"/>
            <person name="Tabima J.R."/>
            <person name="Belcher M.S."/>
            <person name="Miller M."/>
            <person name="Kuo C.-H."/>
            <person name="Loper J.E."/>
            <person name="Grunwald N.J."/>
            <person name="Putnam M.L."/>
            <person name="Chang J.H."/>
        </authorList>
    </citation>
    <scope>NUCLEOTIDE SEQUENCE</scope>
    <source>
        <strain evidence="2">W2/73</strain>
        <plasmid evidence="2">pW2_73_1</plasmid>
    </source>
</reference>
<dbReference type="Proteomes" id="UP000663912">
    <property type="component" value="Plasmid pW2_73_1"/>
</dbReference>
<gene>
    <name evidence="1" type="ORF">G6L72_25335</name>
    <name evidence="2" type="ORF">G6M88_23825</name>
</gene>
<evidence type="ECO:0000313" key="1">
    <source>
        <dbReference type="EMBL" id="NTF40008.1"/>
    </source>
</evidence>
<dbReference type="Proteomes" id="UP000822331">
    <property type="component" value="Unassembled WGS sequence"/>
</dbReference>
<reference evidence="1 4" key="1">
    <citation type="journal article" date="2020" name="Science">
        <title>Unexpected conservation and global transmission of agrobacterial virulence plasmids.</title>
        <authorList>
            <person name="Weisberg A.J."/>
            <person name="Davis E.W. 2nd"/>
            <person name="Tabima J."/>
            <person name="Belcher M.S."/>
            <person name="Miller M."/>
            <person name="Kuo C.H."/>
            <person name="Loper J.E."/>
            <person name="Grunwald N.J."/>
            <person name="Putnam M.L."/>
            <person name="Chang J.H."/>
        </authorList>
    </citation>
    <scope>NUCLEOTIDE SEQUENCE [LARGE SCALE GENOMIC DNA]</scope>
    <source>
        <strain evidence="1 4">A19/93</strain>
    </source>
</reference>
<evidence type="ECO:0000313" key="2">
    <source>
        <dbReference type="EMBL" id="QTG03471.1"/>
    </source>
</evidence>
<keyword evidence="2" id="KW-0614">Plasmid</keyword>
<dbReference type="EMBL" id="JAAMCP010000017">
    <property type="protein sequence ID" value="NTF40008.1"/>
    <property type="molecule type" value="Genomic_DNA"/>
</dbReference>
<evidence type="ECO:0000313" key="4">
    <source>
        <dbReference type="Proteomes" id="UP000822331"/>
    </source>
</evidence>
<evidence type="ECO:0000313" key="3">
    <source>
        <dbReference type="Proteomes" id="UP000663912"/>
    </source>
</evidence>
<dbReference type="EMBL" id="CP049208">
    <property type="protein sequence ID" value="QTG03471.1"/>
    <property type="molecule type" value="Genomic_DNA"/>
</dbReference>
<proteinExistence type="predicted"/>
<geneLocation type="plasmid" evidence="2 3">
    <name>pW2_73_1</name>
</geneLocation>
<keyword evidence="4" id="KW-1185">Reference proteome</keyword>
<dbReference type="RefSeq" id="WP_065700756.1">
    <property type="nucleotide sequence ID" value="NZ_CP049208.1"/>
</dbReference>
<name>A0AAE7RDL8_9HYPH</name>
<organism evidence="2 3">
    <name type="scientific">Agrobacterium rubi</name>
    <dbReference type="NCBI Taxonomy" id="28099"/>
    <lineage>
        <taxon>Bacteria</taxon>
        <taxon>Pseudomonadati</taxon>
        <taxon>Pseudomonadota</taxon>
        <taxon>Alphaproteobacteria</taxon>
        <taxon>Hyphomicrobiales</taxon>
        <taxon>Rhizobiaceae</taxon>
        <taxon>Rhizobium/Agrobacterium group</taxon>
        <taxon>Agrobacterium</taxon>
    </lineage>
</organism>